<accession>A0A1G5S5L6</accession>
<dbReference type="Proteomes" id="UP000199428">
    <property type="component" value="Unassembled WGS sequence"/>
</dbReference>
<evidence type="ECO:0000313" key="3">
    <source>
        <dbReference type="Proteomes" id="UP000199428"/>
    </source>
</evidence>
<dbReference type="EMBL" id="FMWK01000023">
    <property type="protein sequence ID" value="SCZ81603.1"/>
    <property type="molecule type" value="Genomic_DNA"/>
</dbReference>
<gene>
    <name evidence="2" type="ORF">SAMN02910350_02901</name>
</gene>
<reference evidence="2 3" key="1">
    <citation type="submission" date="2016-10" db="EMBL/GenBank/DDBJ databases">
        <authorList>
            <person name="de Groot N.N."/>
        </authorList>
    </citation>
    <scope>NUCLEOTIDE SEQUENCE [LARGE SCALE GENOMIC DNA]</scope>
    <source>
        <strain evidence="2 3">DSM 10317</strain>
    </source>
</reference>
<dbReference type="AlphaFoldDB" id="A0A1G5S5L6"/>
<dbReference type="RefSeq" id="WP_090164358.1">
    <property type="nucleotide sequence ID" value="NZ_FMWK01000023.1"/>
</dbReference>
<protein>
    <submittedName>
        <fullName evidence="2">PilZ domain-containing protein</fullName>
    </submittedName>
</protein>
<organism evidence="2 3">
    <name type="scientific">Pseudobutyrivibrio xylanivorans</name>
    <dbReference type="NCBI Taxonomy" id="185007"/>
    <lineage>
        <taxon>Bacteria</taxon>
        <taxon>Bacillati</taxon>
        <taxon>Bacillota</taxon>
        <taxon>Clostridia</taxon>
        <taxon>Lachnospirales</taxon>
        <taxon>Lachnospiraceae</taxon>
        <taxon>Pseudobutyrivibrio</taxon>
    </lineage>
</organism>
<sequence length="244" mass="27800">MRISEITTANKPYIRIVRGKKKIDIPITPKLVALPMGKSNYRDCGYVGCESIRVNFKGKVVKINWTFNHNKMTLFCSSGHKAYSWSNVKVATFTDARGKKQNLIVCKRAYGDETERRRYKRYPLVKYIVISQGDNMYEATTADLSFGGIGIVSKKRINIIPSELINVDFGDVKVRARLVRTVFREDGSELFGCSVSKVYKYEMAKLITHDEAEANRAKEEAAKAKKIAKETDSGWNEGKITRWH</sequence>
<feature type="domain" description="PilZ" evidence="1">
    <location>
        <begin position="115"/>
        <end position="195"/>
    </location>
</feature>
<dbReference type="InterPro" id="IPR009875">
    <property type="entry name" value="PilZ_domain"/>
</dbReference>
<dbReference type="Gene3D" id="2.40.10.220">
    <property type="entry name" value="predicted glycosyltransferase like domains"/>
    <property type="match status" value="1"/>
</dbReference>
<dbReference type="GO" id="GO:0035438">
    <property type="term" value="F:cyclic-di-GMP binding"/>
    <property type="evidence" value="ECO:0007669"/>
    <property type="project" value="InterPro"/>
</dbReference>
<dbReference type="Pfam" id="PF07238">
    <property type="entry name" value="PilZ"/>
    <property type="match status" value="1"/>
</dbReference>
<dbReference type="SUPFAM" id="SSF141371">
    <property type="entry name" value="PilZ domain-like"/>
    <property type="match status" value="1"/>
</dbReference>
<evidence type="ECO:0000259" key="1">
    <source>
        <dbReference type="Pfam" id="PF07238"/>
    </source>
</evidence>
<evidence type="ECO:0000313" key="2">
    <source>
        <dbReference type="EMBL" id="SCZ81603.1"/>
    </source>
</evidence>
<name>A0A1G5S5L6_PSEXY</name>
<proteinExistence type="predicted"/>